<dbReference type="Gene3D" id="3.10.450.50">
    <property type="match status" value="1"/>
</dbReference>
<organism evidence="2 3">
    <name type="scientific">Flagellimonas olearia</name>
    <dbReference type="NCBI Taxonomy" id="552546"/>
    <lineage>
        <taxon>Bacteria</taxon>
        <taxon>Pseudomonadati</taxon>
        <taxon>Bacteroidota</taxon>
        <taxon>Flavobacteriia</taxon>
        <taxon>Flavobacteriales</taxon>
        <taxon>Flavobacteriaceae</taxon>
        <taxon>Flagellimonas</taxon>
    </lineage>
</organism>
<feature type="domain" description="SnoaL-like" evidence="1">
    <location>
        <begin position="7"/>
        <end position="105"/>
    </location>
</feature>
<evidence type="ECO:0000259" key="1">
    <source>
        <dbReference type="Pfam" id="PF12680"/>
    </source>
</evidence>
<proteinExistence type="predicted"/>
<dbReference type="CDD" id="cd00531">
    <property type="entry name" value="NTF2_like"/>
    <property type="match status" value="1"/>
</dbReference>
<dbReference type="AlphaFoldDB" id="A0A6I1E704"/>
<accession>A0A6I1E704</accession>
<dbReference type="RefSeq" id="WP_152130307.1">
    <property type="nucleotide sequence ID" value="NZ_WELG01000001.1"/>
</dbReference>
<comment type="caution">
    <text evidence="2">The sequence shown here is derived from an EMBL/GenBank/DDBJ whole genome shotgun (WGS) entry which is preliminary data.</text>
</comment>
<dbReference type="EMBL" id="WELG01000001">
    <property type="protein sequence ID" value="KAB7531715.1"/>
    <property type="molecule type" value="Genomic_DNA"/>
</dbReference>
<sequence length="118" mass="13341">MNNKEIVKQVIEAFLKHNVDKALSFMADDIKMGWPGFFNLKPGKDAIREFYQNVPQMISSEIGEFIEEGNKVVGTGVVTARHGDGSLKKSFFADVYMLENGKVKEIKSYMVFEQSKEA</sequence>
<dbReference type="InterPro" id="IPR032710">
    <property type="entry name" value="NTF2-like_dom_sf"/>
</dbReference>
<dbReference type="OrthoDB" id="6692273at2"/>
<evidence type="ECO:0000313" key="2">
    <source>
        <dbReference type="EMBL" id="KAB7531715.1"/>
    </source>
</evidence>
<protein>
    <submittedName>
        <fullName evidence="2">Nuclear transport factor 2 family protein</fullName>
    </submittedName>
</protein>
<reference evidence="2 3" key="1">
    <citation type="submission" date="2019-10" db="EMBL/GenBank/DDBJ databases">
        <title>Muricauda olearia CL-SS4 JCM15563 genome.</title>
        <authorList>
            <person name="Liu L."/>
        </authorList>
    </citation>
    <scope>NUCLEOTIDE SEQUENCE [LARGE SCALE GENOMIC DNA]</scope>
    <source>
        <strain evidence="2 3">CL-SS4</strain>
    </source>
</reference>
<dbReference type="InterPro" id="IPR037401">
    <property type="entry name" value="SnoaL-like"/>
</dbReference>
<name>A0A6I1E704_9FLAO</name>
<dbReference type="Pfam" id="PF12680">
    <property type="entry name" value="SnoaL_2"/>
    <property type="match status" value="1"/>
</dbReference>
<gene>
    <name evidence="2" type="ORF">F8C76_02365</name>
</gene>
<dbReference type="SUPFAM" id="SSF54427">
    <property type="entry name" value="NTF2-like"/>
    <property type="match status" value="1"/>
</dbReference>
<dbReference type="Proteomes" id="UP000429785">
    <property type="component" value="Unassembled WGS sequence"/>
</dbReference>
<evidence type="ECO:0000313" key="3">
    <source>
        <dbReference type="Proteomes" id="UP000429785"/>
    </source>
</evidence>